<feature type="domain" description="Tudor" evidence="3">
    <location>
        <begin position="303"/>
        <end position="368"/>
    </location>
</feature>
<dbReference type="PROSITE" id="PS50084">
    <property type="entry name" value="KH_TYPE_1"/>
    <property type="match status" value="2"/>
</dbReference>
<dbReference type="Gene3D" id="3.30.1370.10">
    <property type="entry name" value="K Homology domain, type 1"/>
    <property type="match status" value="2"/>
</dbReference>
<dbReference type="InterPro" id="IPR004088">
    <property type="entry name" value="KH_dom_type_1"/>
</dbReference>
<proteinExistence type="predicted"/>
<dbReference type="SUPFAM" id="SSF54791">
    <property type="entry name" value="Eukaryotic type KH-domain (KH-domain type I)"/>
    <property type="match status" value="2"/>
</dbReference>
<dbReference type="GO" id="GO:0005739">
    <property type="term" value="C:mitochondrion"/>
    <property type="evidence" value="ECO:0007669"/>
    <property type="project" value="UniProtKB-ARBA"/>
</dbReference>
<dbReference type="CDD" id="cd00105">
    <property type="entry name" value="KH-I"/>
    <property type="match status" value="1"/>
</dbReference>
<dbReference type="GO" id="GO:0007283">
    <property type="term" value="P:spermatogenesis"/>
    <property type="evidence" value="ECO:0007669"/>
    <property type="project" value="TreeGrafter"/>
</dbReference>
<dbReference type="Gene3D" id="2.30.30.140">
    <property type="match status" value="1"/>
</dbReference>
<name>A0A182R7S0_ANOFN</name>
<evidence type="ECO:0000313" key="4">
    <source>
        <dbReference type="EnsemblMetazoa" id="AFUN002220-PA"/>
    </source>
</evidence>
<organism evidence="4">
    <name type="scientific">Anopheles funestus</name>
    <name type="common">African malaria mosquito</name>
    <dbReference type="NCBI Taxonomy" id="62324"/>
    <lineage>
        <taxon>Eukaryota</taxon>
        <taxon>Metazoa</taxon>
        <taxon>Ecdysozoa</taxon>
        <taxon>Arthropoda</taxon>
        <taxon>Hexapoda</taxon>
        <taxon>Insecta</taxon>
        <taxon>Pterygota</taxon>
        <taxon>Neoptera</taxon>
        <taxon>Endopterygota</taxon>
        <taxon>Diptera</taxon>
        <taxon>Nematocera</taxon>
        <taxon>Culicoidea</taxon>
        <taxon>Culicidae</taxon>
        <taxon>Anophelinae</taxon>
        <taxon>Anopheles</taxon>
    </lineage>
</organism>
<dbReference type="PANTHER" id="PTHR22948:SF29">
    <property type="entry name" value="FI02030P-RELATED"/>
    <property type="match status" value="1"/>
</dbReference>
<dbReference type="PROSITE" id="PS50304">
    <property type="entry name" value="TUDOR"/>
    <property type="match status" value="1"/>
</dbReference>
<dbReference type="AlphaFoldDB" id="A0A182R7S0"/>
<protein>
    <recommendedName>
        <fullName evidence="3">Tudor domain-containing protein</fullName>
    </recommendedName>
</protein>
<sequence length="552" mass="60856">MKASGPAIPLILGLSLLGASGAYLYMVFKKRRPNSTGNLVDFFTRNPTKQDPVVSELIISNSLIPLVIGRKGYTLKHIQQSTGALIHFSVYDDSNQRCHIQGPSAVVVEKAKEMILKETARPLTITEEVIVPQVACGKILGRCGDELQEICRKSMAKVWLEGNARSESERRVMITGTESQIKVAKELIAQKVQEDSESRKLLLDATLQSREPRIRTPPSSSAPTPTPSDGRKKAPATSSKSIVGRASSANFGPGQMEIFVSTIVSPSKFYVQLVGPQSLELDLLVQTMTLYYNQSQNRQQLEKLSLGQIVAAEFNADNKWYRAEINAFLPNEYKPGEMVLDLFFVDYGDNQYTNPKEVYQLNPEFLAPRFQAIECFLAKVEPAQQSNPVPSSSADGEDEWDPMAVTRFEELTHVAQWKKIISKIVTYRNNKSPLHGRESSPIPGVELYDIAPNGTDLINIGQELIAEGLARHSTYDRTDELSRSQLYRLGLTNGSDAGSSSQSSSIDKVDDISASSSTSASTVVSSGKYISEPSKSEQQQQVQYRSLANGTH</sequence>
<dbReference type="InterPro" id="IPR002999">
    <property type="entry name" value="Tudor"/>
</dbReference>
<dbReference type="Pfam" id="PF00567">
    <property type="entry name" value="TUDOR"/>
    <property type="match status" value="1"/>
</dbReference>
<dbReference type="SMART" id="SM00322">
    <property type="entry name" value="KH"/>
    <property type="match status" value="2"/>
</dbReference>
<dbReference type="SUPFAM" id="SSF63748">
    <property type="entry name" value="Tudor/PWWP/MBT"/>
    <property type="match status" value="1"/>
</dbReference>
<reference evidence="4" key="1">
    <citation type="submission" date="2020-05" db="UniProtKB">
        <authorList>
            <consortium name="EnsemblMetazoa"/>
        </authorList>
    </citation>
    <scope>IDENTIFICATION</scope>
    <source>
        <strain evidence="4">FUMOZ</strain>
    </source>
</reference>
<dbReference type="InterPro" id="IPR035437">
    <property type="entry name" value="SNase_OB-fold_sf"/>
</dbReference>
<dbReference type="Gene3D" id="2.40.50.90">
    <property type="match status" value="1"/>
</dbReference>
<dbReference type="VEuPathDB" id="VectorBase:AFUN002220"/>
<feature type="region of interest" description="Disordered" evidence="2">
    <location>
        <begin position="205"/>
        <end position="248"/>
    </location>
</feature>
<evidence type="ECO:0000256" key="2">
    <source>
        <dbReference type="SAM" id="MobiDB-lite"/>
    </source>
</evidence>
<dbReference type="InterPro" id="IPR036612">
    <property type="entry name" value="KH_dom_type_1_sf"/>
</dbReference>
<dbReference type="GO" id="GO:0043186">
    <property type="term" value="C:P granule"/>
    <property type="evidence" value="ECO:0007669"/>
    <property type="project" value="TreeGrafter"/>
</dbReference>
<dbReference type="PANTHER" id="PTHR22948">
    <property type="entry name" value="TUDOR DOMAIN CONTAINING PROTEIN"/>
    <property type="match status" value="1"/>
</dbReference>
<dbReference type="InterPro" id="IPR004087">
    <property type="entry name" value="KH_dom"/>
</dbReference>
<dbReference type="EnsemblMetazoa" id="AFUN002220-RA">
    <property type="protein sequence ID" value="AFUN002220-PA"/>
    <property type="gene ID" value="AFUN002220"/>
</dbReference>
<dbReference type="STRING" id="62324.A0A182R7S0"/>
<dbReference type="InterPro" id="IPR050621">
    <property type="entry name" value="Tudor_domain_containing"/>
</dbReference>
<keyword evidence="1" id="KW-0694">RNA-binding</keyword>
<dbReference type="GO" id="GO:0034587">
    <property type="term" value="P:piRNA processing"/>
    <property type="evidence" value="ECO:0007669"/>
    <property type="project" value="TreeGrafter"/>
</dbReference>
<accession>A0A182R7S0</accession>
<evidence type="ECO:0000256" key="1">
    <source>
        <dbReference type="PROSITE-ProRule" id="PRU00117"/>
    </source>
</evidence>
<feature type="region of interest" description="Disordered" evidence="2">
    <location>
        <begin position="493"/>
        <end position="552"/>
    </location>
</feature>
<dbReference type="GO" id="GO:0030719">
    <property type="term" value="P:P granule organization"/>
    <property type="evidence" value="ECO:0007669"/>
    <property type="project" value="TreeGrafter"/>
</dbReference>
<dbReference type="GO" id="GO:0003723">
    <property type="term" value="F:RNA binding"/>
    <property type="evidence" value="ECO:0007669"/>
    <property type="project" value="UniProtKB-UniRule"/>
</dbReference>
<feature type="compositionally biased region" description="Polar residues" evidence="2">
    <location>
        <begin position="536"/>
        <end position="552"/>
    </location>
</feature>
<dbReference type="SMART" id="SM00333">
    <property type="entry name" value="TUDOR"/>
    <property type="match status" value="1"/>
</dbReference>
<evidence type="ECO:0000259" key="3">
    <source>
        <dbReference type="PROSITE" id="PS50304"/>
    </source>
</evidence>
<dbReference type="VEuPathDB" id="VectorBase:AFUN2_014332"/>
<feature type="compositionally biased region" description="Low complexity" evidence="2">
    <location>
        <begin position="494"/>
        <end position="526"/>
    </location>
</feature>
<dbReference type="Pfam" id="PF00013">
    <property type="entry name" value="KH_1"/>
    <property type="match status" value="2"/>
</dbReference>